<protein>
    <recommendedName>
        <fullName evidence="5">HIT-type domain-containing protein</fullName>
    </recommendedName>
</protein>
<dbReference type="AlphaFoldDB" id="A0A177A985"/>
<dbReference type="GO" id="GO:0006338">
    <property type="term" value="P:chromatin remodeling"/>
    <property type="evidence" value="ECO:0007669"/>
    <property type="project" value="InterPro"/>
</dbReference>
<dbReference type="PANTHER" id="PTHR13093">
    <property type="entry name" value="ZINC FINGER HIT DOMAIN CONTAINING PROTEIN 1"/>
    <property type="match status" value="1"/>
</dbReference>
<accession>A0A177A985</accession>
<proteinExistence type="predicted"/>
<dbReference type="InterPro" id="IPR039723">
    <property type="entry name" value="Vps71/ZNHIT1"/>
</dbReference>
<keyword evidence="3" id="KW-0862">Zinc</keyword>
<evidence type="ECO:0000256" key="1">
    <source>
        <dbReference type="ARBA" id="ARBA00022723"/>
    </source>
</evidence>
<dbReference type="Proteomes" id="UP000077154">
    <property type="component" value="Unassembled WGS sequence"/>
</dbReference>
<evidence type="ECO:0000256" key="2">
    <source>
        <dbReference type="ARBA" id="ARBA00022771"/>
    </source>
</evidence>
<evidence type="ECO:0000256" key="3">
    <source>
        <dbReference type="ARBA" id="ARBA00022833"/>
    </source>
</evidence>
<dbReference type="OrthoDB" id="74807at2759"/>
<dbReference type="GeneID" id="36288232"/>
<dbReference type="EMBL" id="KV441396">
    <property type="protein sequence ID" value="OAF58689.2"/>
    <property type="molecule type" value="Genomic_DNA"/>
</dbReference>
<evidence type="ECO:0000313" key="6">
    <source>
        <dbReference type="EMBL" id="OAF58689.2"/>
    </source>
</evidence>
<reference evidence="6" key="1">
    <citation type="submission" date="2016-03" db="EMBL/GenBank/DDBJ databases">
        <title>Updated assembly of Pseudogymnoascus destructans, the fungus causing white-nose syndrome of bats.</title>
        <authorList>
            <person name="Palmer J.M."/>
            <person name="Drees K.P."/>
            <person name="Foster J.T."/>
            <person name="Lindner D.L."/>
        </authorList>
    </citation>
    <scope>NUCLEOTIDE SEQUENCE [LARGE SCALE GENOMIC DNA]</scope>
    <source>
        <strain evidence="6">20631-21</strain>
    </source>
</reference>
<keyword evidence="1" id="KW-0479">Metal-binding</keyword>
<feature type="region of interest" description="Disordered" evidence="4">
    <location>
        <begin position="124"/>
        <end position="190"/>
    </location>
</feature>
<dbReference type="eggNOG" id="ENOG502SR3R">
    <property type="taxonomic scope" value="Eukaryota"/>
</dbReference>
<feature type="compositionally biased region" description="Low complexity" evidence="4">
    <location>
        <begin position="166"/>
        <end position="182"/>
    </location>
</feature>
<dbReference type="RefSeq" id="XP_024323973.1">
    <property type="nucleotide sequence ID" value="XM_024468790.1"/>
</dbReference>
<dbReference type="Pfam" id="PF04438">
    <property type="entry name" value="zf-HIT"/>
    <property type="match status" value="1"/>
</dbReference>
<dbReference type="CDD" id="cd21437">
    <property type="entry name" value="zf-HIT_ZNHIT1_like"/>
    <property type="match status" value="1"/>
</dbReference>
<feature type="region of interest" description="Disordered" evidence="4">
    <location>
        <begin position="32"/>
        <end position="53"/>
    </location>
</feature>
<feature type="compositionally biased region" description="Low complexity" evidence="4">
    <location>
        <begin position="124"/>
        <end position="142"/>
    </location>
</feature>
<keyword evidence="2" id="KW-0863">Zinc-finger</keyword>
<dbReference type="VEuPathDB" id="FungiDB:GMDG_05888"/>
<gene>
    <name evidence="6" type="ORF">VC83_05165</name>
</gene>
<name>A0A177A985_9PEZI</name>
<evidence type="ECO:0000259" key="5">
    <source>
        <dbReference type="Pfam" id="PF04438"/>
    </source>
</evidence>
<evidence type="ECO:0000256" key="4">
    <source>
        <dbReference type="SAM" id="MobiDB-lite"/>
    </source>
</evidence>
<organism evidence="6">
    <name type="scientific">Pseudogymnoascus destructans</name>
    <dbReference type="NCBI Taxonomy" id="655981"/>
    <lineage>
        <taxon>Eukaryota</taxon>
        <taxon>Fungi</taxon>
        <taxon>Dikarya</taxon>
        <taxon>Ascomycota</taxon>
        <taxon>Pezizomycotina</taxon>
        <taxon>Leotiomycetes</taxon>
        <taxon>Thelebolales</taxon>
        <taxon>Thelebolaceae</taxon>
        <taxon>Pseudogymnoascus</taxon>
    </lineage>
</organism>
<dbReference type="InterPro" id="IPR007529">
    <property type="entry name" value="Znf_HIT"/>
</dbReference>
<feature type="domain" description="HIT-type" evidence="5">
    <location>
        <begin position="255"/>
        <end position="282"/>
    </location>
</feature>
<dbReference type="GO" id="GO:0005634">
    <property type="term" value="C:nucleus"/>
    <property type="evidence" value="ECO:0007669"/>
    <property type="project" value="UniProtKB-ARBA"/>
</dbReference>
<dbReference type="GO" id="GO:0008270">
    <property type="term" value="F:zinc ion binding"/>
    <property type="evidence" value="ECO:0007669"/>
    <property type="project" value="UniProtKB-KW"/>
</dbReference>
<sequence length="295" mass="30782">MDLFGVHDLPTSKSASAGWAYIPDTLSSAAAPASRKRARHTASAHDQSARQDAKIARDLAALEREGGGREVSIPIPVVVRGRDGAGRATHGKVTPAVRKILQSQKTFANHLSDAEALATLAPPPSSAAAAVPSTTTTAAAAATPPPAPTAPSSKRKYKRRSLAAGSTSTPSPTKSETPQPQQDTDMPDADTGTLLAIAPRFTPHPGDSDPLLRSRIPSMPTSSEVETLLAERPRGYLEAKAGFDGATGGGRVKGRRFCEVCGYWGRVRCMACGTRCCALECLGVHREVCFGGYGA</sequence>